<dbReference type="AlphaFoldDB" id="A0A2N3J5T5"/>
<proteinExistence type="predicted"/>
<evidence type="ECO:0000256" key="1">
    <source>
        <dbReference type="SAM" id="Coils"/>
    </source>
</evidence>
<organism evidence="2 3">
    <name type="scientific">Aeromonas sobria</name>
    <dbReference type="NCBI Taxonomy" id="646"/>
    <lineage>
        <taxon>Bacteria</taxon>
        <taxon>Pseudomonadati</taxon>
        <taxon>Pseudomonadota</taxon>
        <taxon>Gammaproteobacteria</taxon>
        <taxon>Aeromonadales</taxon>
        <taxon>Aeromonadaceae</taxon>
        <taxon>Aeromonas</taxon>
    </lineage>
</organism>
<dbReference type="PANTHER" id="PTHR32114">
    <property type="entry name" value="ABC TRANSPORTER ABCH.3"/>
    <property type="match status" value="1"/>
</dbReference>
<dbReference type="Proteomes" id="UP000233526">
    <property type="component" value="Unassembled WGS sequence"/>
</dbReference>
<comment type="caution">
    <text evidence="2">The sequence shown here is derived from an EMBL/GenBank/DDBJ whole genome shotgun (WGS) entry which is preliminary data.</text>
</comment>
<protein>
    <recommendedName>
        <fullName evidence="4">Exonuclease SbcC</fullName>
    </recommendedName>
</protein>
<gene>
    <name evidence="2" type="ORF">AOX56_10865</name>
</gene>
<dbReference type="SUPFAM" id="SSF52540">
    <property type="entry name" value="P-loop containing nucleoside triphosphate hydrolases"/>
    <property type="match status" value="1"/>
</dbReference>
<evidence type="ECO:0008006" key="4">
    <source>
        <dbReference type="Google" id="ProtNLM"/>
    </source>
</evidence>
<accession>A0A2N3J5T5</accession>
<name>A0A2N3J5T5_AERSO</name>
<feature type="coiled-coil region" evidence="1">
    <location>
        <begin position="415"/>
        <end position="449"/>
    </location>
</feature>
<sequence>MESFGGDIEVARKELSILINDNKTILTELERQRQSLHLQLQEPIDTSVFNKFNQIILELNDNGENLSLVDKDFSVTMEHKILSSLVNRTHELKVLREKNKTSHDVLIEQLSILPEIQLHFNLIAEIQPKLSKLSKGVLDAQRYQTLLASNNKCLSELQNTSKRLEMLIELESFVEEYANVESELITAIEKQNTLAKQHQGNVSLLEVFEASEIQQNKDLAEVDSRSMFLKNAIQNSDSIYAEISTHNERLALLKSQVSEKDLALNLDKAQYENLESELTKVSALKITAHSLLTSDISAIKFDDLKLQKLTNLSAEFDTWARHDKTIQATQHSLNEQMDLHERLIAMGLDYLSLWPTQTCPLCNKPHESTETLRAQVKNNAILSNLSRDNSEKLAASSKRQNDLKKSIETITREALDAQSKRLTELRINVNELGAKRTTLELEKANLVAEINSVEKIISDLQGSVWGLVKTELISRAEGEINSLSDRRKVLLAKQSELREHIDRTKSLLVENTSSINSCKSYIESLTSRLPYKKIREYLKDNGLPSDVLKTHLHKNKVYLEAIKDKQKSDADEFLKECNTLHETMLADGNWIDLSTLTLQKELAEADLTKSQSVVVKFFEGLSETIGKQTDKSLTEIQETISIKISELASHIESLDNKSNKLQVLMELFNALKPYFTHISSQEKLVKIEGKIKEHSHVDMALTNERNIVISKLKELVDNFFYEDLINSIYRKIDPHPSFKKVAFKPDFDSDKPGLNLVVNDSAGESISPILYFSSAQSNILSLSVFLANALHAKDDEGNSVDVIMIDDPIQSMDSINILSTIDLLRSICLRFGKQIIISTHDENFFGLLQRKLPSEVLGSKFLKLEKFGVVVPVKPFTN</sequence>
<evidence type="ECO:0000313" key="3">
    <source>
        <dbReference type="Proteomes" id="UP000233526"/>
    </source>
</evidence>
<keyword evidence="1" id="KW-0175">Coiled coil</keyword>
<dbReference type="Gene3D" id="3.40.50.300">
    <property type="entry name" value="P-loop containing nucleotide triphosphate hydrolases"/>
    <property type="match status" value="1"/>
</dbReference>
<reference evidence="2 3" key="1">
    <citation type="journal article" date="2017" name="Front. Microbiol.">
        <title>Strong Genomic and Phenotypic Heterogeneity in the Aeromonas sobria Species Complex.</title>
        <authorList>
            <person name="Gauthier J."/>
            <person name="Vincent A.T."/>
            <person name="Charette S.J."/>
            <person name="Derome N."/>
        </authorList>
    </citation>
    <scope>NUCLEOTIDE SEQUENCE [LARGE SCALE GENOMIC DNA]</scope>
    <source>
        <strain evidence="2 3">JF2635</strain>
    </source>
</reference>
<dbReference type="EMBL" id="LJZX01000014">
    <property type="protein sequence ID" value="PKQ81784.1"/>
    <property type="molecule type" value="Genomic_DNA"/>
</dbReference>
<evidence type="ECO:0000313" key="2">
    <source>
        <dbReference type="EMBL" id="PKQ81784.1"/>
    </source>
</evidence>
<dbReference type="InterPro" id="IPR027417">
    <property type="entry name" value="P-loop_NTPase"/>
</dbReference>
<dbReference type="PANTHER" id="PTHR32114:SF2">
    <property type="entry name" value="ABC TRANSPORTER ABCH.3"/>
    <property type="match status" value="1"/>
</dbReference>